<evidence type="ECO:0000313" key="2">
    <source>
        <dbReference type="EMBL" id="OJH38509.1"/>
    </source>
</evidence>
<feature type="chain" id="PRO_5012295797" description="Secreted protein" evidence="1">
    <location>
        <begin position="22"/>
        <end position="221"/>
    </location>
</feature>
<dbReference type="EMBL" id="MPIN01000006">
    <property type="protein sequence ID" value="OJH38509.1"/>
    <property type="molecule type" value="Genomic_DNA"/>
</dbReference>
<feature type="signal peptide" evidence="1">
    <location>
        <begin position="1"/>
        <end position="21"/>
    </location>
</feature>
<dbReference type="OrthoDB" id="5525643at2"/>
<gene>
    <name evidence="2" type="ORF">BON30_25355</name>
</gene>
<evidence type="ECO:0000256" key="1">
    <source>
        <dbReference type="SAM" id="SignalP"/>
    </source>
</evidence>
<reference evidence="2 3" key="2">
    <citation type="submission" date="2016-12" db="EMBL/GenBank/DDBJ databases">
        <title>Draft Genome Sequence of Cystobacter ferrugineus Strain Cbfe23.</title>
        <authorList>
            <person name="Akbar S."/>
            <person name="Dowd S.E."/>
            <person name="Stevens D.C."/>
        </authorList>
    </citation>
    <scope>NUCLEOTIDE SEQUENCE [LARGE SCALE GENOMIC DNA]</scope>
    <source>
        <strain evidence="2 3">Cbfe23</strain>
    </source>
</reference>
<dbReference type="AlphaFoldDB" id="A0A1L9B8C3"/>
<dbReference type="RefSeq" id="WP_071901010.1">
    <property type="nucleotide sequence ID" value="NZ_MPIN01000006.1"/>
</dbReference>
<proteinExistence type="predicted"/>
<accession>A0A1L9B8C3</accession>
<evidence type="ECO:0000313" key="3">
    <source>
        <dbReference type="Proteomes" id="UP000182229"/>
    </source>
</evidence>
<reference evidence="3" key="1">
    <citation type="submission" date="2016-11" db="EMBL/GenBank/DDBJ databases">
        <authorList>
            <person name="Shukria A."/>
            <person name="Stevens D.C."/>
        </authorList>
    </citation>
    <scope>NUCLEOTIDE SEQUENCE [LARGE SCALE GENOMIC DNA]</scope>
    <source>
        <strain evidence="3">Cbfe23</strain>
    </source>
</reference>
<sequence>MRMFGTMVVGMMALLSSPALADLPVINEKQVSWQGCEYSLQVQQDSQPHPIYSYNAPFYRVVIQRDGGSSGTCPLPPGTVELGSSFYWPGIAILGNDEGLVVAFTQAPYDRWFGSDYQHIEIRQLDPSTLGSLRTETLWGSSRPVVAGEASIPGGLYLDSLYSIPGMLQVSGRLNGNSISDGLLPGYEANAFPIQQGSHFVAIYYSFFGPVRYRAGLHITP</sequence>
<comment type="caution">
    <text evidence="2">The sequence shown here is derived from an EMBL/GenBank/DDBJ whole genome shotgun (WGS) entry which is preliminary data.</text>
</comment>
<evidence type="ECO:0008006" key="4">
    <source>
        <dbReference type="Google" id="ProtNLM"/>
    </source>
</evidence>
<protein>
    <recommendedName>
        <fullName evidence="4">Secreted protein</fullName>
    </recommendedName>
</protein>
<keyword evidence="1" id="KW-0732">Signal</keyword>
<keyword evidence="3" id="KW-1185">Reference proteome</keyword>
<dbReference type="Proteomes" id="UP000182229">
    <property type="component" value="Unassembled WGS sequence"/>
</dbReference>
<organism evidence="2 3">
    <name type="scientific">Cystobacter ferrugineus</name>
    <dbReference type="NCBI Taxonomy" id="83449"/>
    <lineage>
        <taxon>Bacteria</taxon>
        <taxon>Pseudomonadati</taxon>
        <taxon>Myxococcota</taxon>
        <taxon>Myxococcia</taxon>
        <taxon>Myxococcales</taxon>
        <taxon>Cystobacterineae</taxon>
        <taxon>Archangiaceae</taxon>
        <taxon>Cystobacter</taxon>
    </lineage>
</organism>
<name>A0A1L9B8C3_9BACT</name>